<gene>
    <name evidence="2" type="ORF">SCF082_LOCUS22226</name>
</gene>
<name>A0ABP0LGZ9_9DINO</name>
<evidence type="ECO:0000313" key="2">
    <source>
        <dbReference type="EMBL" id="CAK9037535.1"/>
    </source>
</evidence>
<sequence length="438" mass="49618">MVWLLTIAALAVGLYSLARRNSELAAINHQLADKNKQYRKEFGIFEVEDSTKINTMDMSPRRDSSSILGRRQYCVYLPPGREYFLKYQVNNIPADGLGDCPESRTLKPGEYEVRISVAFERDSNQKRTGLAVGAISFRPVNISGASAIRHELRLSEVSADWIINEDTGGMEYITEDIGRVRDIHNDRIAGEREVELHDADQFSLLTMVWLLTIAALAVGLYSSGRRNTILEARNEELEAENKTYRNVLGVFDVEDPKKIHAIRAPSENDEPRKYRIYLPPGRKYVACYQANRIPERGVGEYPNPNVLAPGTYVIKVKINRNFDRDSGEPTRSVGVDFEIDPADEQVHTSSSAKIGISEMWNDWIVNKQTGGMAYSWAEIGRVLELHDPTEPLVLYRARAHDIKVHARNKEGRVTSYSSKNIEGPTDGFMVWIEPQEEK</sequence>
<reference evidence="2 3" key="1">
    <citation type="submission" date="2024-02" db="EMBL/GenBank/DDBJ databases">
        <authorList>
            <person name="Chen Y."/>
            <person name="Shah S."/>
            <person name="Dougan E. K."/>
            <person name="Thang M."/>
            <person name="Chan C."/>
        </authorList>
    </citation>
    <scope>NUCLEOTIDE SEQUENCE [LARGE SCALE GENOMIC DNA]</scope>
</reference>
<keyword evidence="1" id="KW-0732">Signal</keyword>
<dbReference type="Proteomes" id="UP001642464">
    <property type="component" value="Unassembled WGS sequence"/>
</dbReference>
<feature type="signal peptide" evidence="1">
    <location>
        <begin position="1"/>
        <end position="18"/>
    </location>
</feature>
<dbReference type="EMBL" id="CAXAMM010015891">
    <property type="protein sequence ID" value="CAK9037535.1"/>
    <property type="molecule type" value="Genomic_DNA"/>
</dbReference>
<evidence type="ECO:0008006" key="4">
    <source>
        <dbReference type="Google" id="ProtNLM"/>
    </source>
</evidence>
<comment type="caution">
    <text evidence="2">The sequence shown here is derived from an EMBL/GenBank/DDBJ whole genome shotgun (WGS) entry which is preliminary data.</text>
</comment>
<feature type="chain" id="PRO_5046848775" description="DUF2135 domain-containing protein" evidence="1">
    <location>
        <begin position="19"/>
        <end position="438"/>
    </location>
</feature>
<accession>A0ABP0LGZ9</accession>
<proteinExistence type="predicted"/>
<protein>
    <recommendedName>
        <fullName evidence="4">DUF2135 domain-containing protein</fullName>
    </recommendedName>
</protein>
<evidence type="ECO:0000313" key="3">
    <source>
        <dbReference type="Proteomes" id="UP001642464"/>
    </source>
</evidence>
<organism evidence="2 3">
    <name type="scientific">Durusdinium trenchii</name>
    <dbReference type="NCBI Taxonomy" id="1381693"/>
    <lineage>
        <taxon>Eukaryota</taxon>
        <taxon>Sar</taxon>
        <taxon>Alveolata</taxon>
        <taxon>Dinophyceae</taxon>
        <taxon>Suessiales</taxon>
        <taxon>Symbiodiniaceae</taxon>
        <taxon>Durusdinium</taxon>
    </lineage>
</organism>
<keyword evidence="3" id="KW-1185">Reference proteome</keyword>
<evidence type="ECO:0000256" key="1">
    <source>
        <dbReference type="SAM" id="SignalP"/>
    </source>
</evidence>